<keyword evidence="3" id="KW-1185">Reference proteome</keyword>
<dbReference type="RefSeq" id="WP_186888512.1">
    <property type="nucleotide sequence ID" value="NZ_JACONZ010000004.1"/>
</dbReference>
<reference evidence="2" key="1">
    <citation type="submission" date="2020-08" db="EMBL/GenBank/DDBJ databases">
        <title>Genome public.</title>
        <authorList>
            <person name="Liu C."/>
            <person name="Sun Q."/>
        </authorList>
    </citation>
    <scope>NUCLEOTIDE SEQUENCE</scope>
    <source>
        <strain evidence="2">BX8</strain>
    </source>
</reference>
<dbReference type="Proteomes" id="UP000659630">
    <property type="component" value="Unassembled WGS sequence"/>
</dbReference>
<comment type="caution">
    <text evidence="2">The sequence shown here is derived from an EMBL/GenBank/DDBJ whole genome shotgun (WGS) entry which is preliminary data.</text>
</comment>
<evidence type="ECO:0000256" key="1">
    <source>
        <dbReference type="SAM" id="MobiDB-lite"/>
    </source>
</evidence>
<evidence type="ECO:0000313" key="2">
    <source>
        <dbReference type="EMBL" id="MBC5582167.1"/>
    </source>
</evidence>
<feature type="region of interest" description="Disordered" evidence="1">
    <location>
        <begin position="199"/>
        <end position="230"/>
    </location>
</feature>
<sequence>MRLLGLALLCLLAVLAALLLALLFLPVWAVIELKYDKLTVRVKVLFLTFTVFPMKEKEPKTPPPQQPAREEEKRSPGKKFELTFSKAVRMAADAAGILKMALAALRFRGIRLILPVRGEDAADTALFYGRFSAWFYAGVATLQNFLDLRFEQIELIPDFAGENKYRRSFYCKIGATPFIMLIVAFKAFGLLRRDGLLPGPSQGGKGAPVKKEGQAAAPRAGGADIGGSEK</sequence>
<dbReference type="AlphaFoldDB" id="A0A923IFR6"/>
<evidence type="ECO:0000313" key="3">
    <source>
        <dbReference type="Proteomes" id="UP000659630"/>
    </source>
</evidence>
<accession>A0A923IFR6</accession>
<gene>
    <name evidence="2" type="ORF">H8S23_11675</name>
</gene>
<feature type="region of interest" description="Disordered" evidence="1">
    <location>
        <begin position="56"/>
        <end position="77"/>
    </location>
</feature>
<organism evidence="2 3">
    <name type="scientific">Anaerofilum hominis</name>
    <dbReference type="NCBI Taxonomy" id="2763016"/>
    <lineage>
        <taxon>Bacteria</taxon>
        <taxon>Bacillati</taxon>
        <taxon>Bacillota</taxon>
        <taxon>Clostridia</taxon>
        <taxon>Eubacteriales</taxon>
        <taxon>Oscillospiraceae</taxon>
        <taxon>Anaerofilum</taxon>
    </lineage>
</organism>
<dbReference type="EMBL" id="JACONZ010000004">
    <property type="protein sequence ID" value="MBC5582167.1"/>
    <property type="molecule type" value="Genomic_DNA"/>
</dbReference>
<dbReference type="Pfam" id="PF11167">
    <property type="entry name" value="DUF2953"/>
    <property type="match status" value="1"/>
</dbReference>
<proteinExistence type="predicted"/>
<feature type="compositionally biased region" description="Basic and acidic residues" evidence="1">
    <location>
        <begin position="68"/>
        <end position="77"/>
    </location>
</feature>
<dbReference type="InterPro" id="IPR021338">
    <property type="entry name" value="DUF2953"/>
</dbReference>
<name>A0A923IFR6_9FIRM</name>
<protein>
    <submittedName>
        <fullName evidence="2">DUF2953 domain-containing protein</fullName>
    </submittedName>
</protein>